<dbReference type="RefSeq" id="WP_377422305.1">
    <property type="nucleotide sequence ID" value="NZ_JBHSPR010000010.1"/>
</dbReference>
<protein>
    <submittedName>
        <fullName evidence="4">DNA adenine methylase</fullName>
    </submittedName>
</protein>
<dbReference type="GO" id="GO:0008168">
    <property type="term" value="F:methyltransferase activity"/>
    <property type="evidence" value="ECO:0007669"/>
    <property type="project" value="UniProtKB-KW"/>
</dbReference>
<dbReference type="PANTHER" id="PTHR30481">
    <property type="entry name" value="DNA ADENINE METHYLASE"/>
    <property type="match status" value="1"/>
</dbReference>
<evidence type="ECO:0000313" key="4">
    <source>
        <dbReference type="EMBL" id="MFC6017782.1"/>
    </source>
</evidence>
<proteinExistence type="predicted"/>
<keyword evidence="5" id="KW-1185">Reference proteome</keyword>
<gene>
    <name evidence="4" type="ORF">ACFP2T_16395</name>
</gene>
<dbReference type="InterPro" id="IPR012263">
    <property type="entry name" value="M_m6A_EcoRV"/>
</dbReference>
<dbReference type="InterPro" id="IPR029063">
    <property type="entry name" value="SAM-dependent_MTases_sf"/>
</dbReference>
<evidence type="ECO:0000256" key="1">
    <source>
        <dbReference type="ARBA" id="ARBA00022603"/>
    </source>
</evidence>
<dbReference type="PIRSF" id="PIRSF000398">
    <property type="entry name" value="M_m6A_EcoRV"/>
    <property type="match status" value="1"/>
</dbReference>
<sequence>MKPPVRYYGGKARMAERVVSMLPPHRLYVEPFAGSCAVLFAKEPARFEIINDLSGDVVTFFRVLRDRPGDLIAALEATPYARTEFEACRDEDLTGQSSDEIEQARRWWVRQMQGFNAIPDQSKRVGWSVSNASCNPATRVDGYLRRMPAVAKRLRRVQIEQRSAVKVVAQHGRASDAVLYVDPPYVAETRNDRGIAYQMEMTPADHRALAAALHEACAAVVLSGYASPLYDELYADWTRLDIAVTRPTSNRAGKQGALGTEVLWLNRAFDETRRVFDEMKCECGCGQPLVRLPVGRRPKYFSALCRQKAYLRRRASA</sequence>
<accession>A0ABW1K950</accession>
<reference evidence="5" key="1">
    <citation type="journal article" date="2019" name="Int. J. Syst. Evol. Microbiol.">
        <title>The Global Catalogue of Microorganisms (GCM) 10K type strain sequencing project: providing services to taxonomists for standard genome sequencing and annotation.</title>
        <authorList>
            <consortium name="The Broad Institute Genomics Platform"/>
            <consortium name="The Broad Institute Genome Sequencing Center for Infectious Disease"/>
            <person name="Wu L."/>
            <person name="Ma J."/>
        </authorList>
    </citation>
    <scope>NUCLEOTIDE SEQUENCE [LARGE SCALE GENOMIC DNA]</scope>
    <source>
        <strain evidence="5">ZS-35-S2</strain>
    </source>
</reference>
<dbReference type="GO" id="GO:0032259">
    <property type="term" value="P:methylation"/>
    <property type="evidence" value="ECO:0007669"/>
    <property type="project" value="UniProtKB-KW"/>
</dbReference>
<evidence type="ECO:0000256" key="2">
    <source>
        <dbReference type="ARBA" id="ARBA00022679"/>
    </source>
</evidence>
<dbReference type="InterPro" id="IPR012327">
    <property type="entry name" value="MeTrfase_D12"/>
</dbReference>
<dbReference type="Gene3D" id="3.40.50.150">
    <property type="entry name" value="Vaccinia Virus protein VP39"/>
    <property type="match status" value="2"/>
</dbReference>
<dbReference type="EMBL" id="JBHSPR010000010">
    <property type="protein sequence ID" value="MFC6017782.1"/>
    <property type="molecule type" value="Genomic_DNA"/>
</dbReference>
<dbReference type="SUPFAM" id="SSF53335">
    <property type="entry name" value="S-adenosyl-L-methionine-dependent methyltransferases"/>
    <property type="match status" value="1"/>
</dbReference>
<dbReference type="Pfam" id="PF02086">
    <property type="entry name" value="MethyltransfD12"/>
    <property type="match status" value="1"/>
</dbReference>
<organism evidence="4 5">
    <name type="scientific">Plantactinospora solaniradicis</name>
    <dbReference type="NCBI Taxonomy" id="1723736"/>
    <lineage>
        <taxon>Bacteria</taxon>
        <taxon>Bacillati</taxon>
        <taxon>Actinomycetota</taxon>
        <taxon>Actinomycetes</taxon>
        <taxon>Micromonosporales</taxon>
        <taxon>Micromonosporaceae</taxon>
        <taxon>Plantactinospora</taxon>
    </lineage>
</organism>
<dbReference type="PANTHER" id="PTHR30481:SF4">
    <property type="entry name" value="SITE-SPECIFIC DNA-METHYLTRANSFERASE (ADENINE-SPECIFIC)"/>
    <property type="match status" value="1"/>
</dbReference>
<evidence type="ECO:0000313" key="5">
    <source>
        <dbReference type="Proteomes" id="UP001596203"/>
    </source>
</evidence>
<dbReference type="PRINTS" id="PR00505">
    <property type="entry name" value="D12N6MTFRASE"/>
</dbReference>
<dbReference type="Proteomes" id="UP001596203">
    <property type="component" value="Unassembled WGS sequence"/>
</dbReference>
<keyword evidence="3" id="KW-0949">S-adenosyl-L-methionine</keyword>
<evidence type="ECO:0000256" key="3">
    <source>
        <dbReference type="ARBA" id="ARBA00022691"/>
    </source>
</evidence>
<keyword evidence="1 4" id="KW-0489">Methyltransferase</keyword>
<comment type="caution">
    <text evidence="4">The sequence shown here is derived from an EMBL/GenBank/DDBJ whole genome shotgun (WGS) entry which is preliminary data.</text>
</comment>
<keyword evidence="2" id="KW-0808">Transferase</keyword>
<name>A0ABW1K950_9ACTN</name>